<accession>A0A4Y1S252</accession>
<reference evidence="1" key="1">
    <citation type="journal article" date="2019" name="Science">
        <title>Mutation of a bHLH transcription factor allowed almond domestication.</title>
        <authorList>
            <person name="Sanchez-Perez R."/>
            <person name="Pavan S."/>
            <person name="Mazzeo R."/>
            <person name="Moldovan C."/>
            <person name="Aiese Cigliano R."/>
            <person name="Del Cueto J."/>
            <person name="Ricciardi F."/>
            <person name="Lotti C."/>
            <person name="Ricciardi L."/>
            <person name="Dicenta F."/>
            <person name="Lopez-Marques R.L."/>
            <person name="Lindberg Moller B."/>
        </authorList>
    </citation>
    <scope>NUCLEOTIDE SEQUENCE</scope>
</reference>
<gene>
    <name evidence="1" type="ORF">Prudu_022959</name>
</gene>
<sequence>MGSPKYLEKTENSTKHRNSNDTWLLTLKVIRHRENFKHVGPILSSGSSDGYVIKGEENESISETGEPVTKVLIPGLPDESKGESGAPVNGEEVIGVWVHVRVQKSKVQDHFAYRGVNNTSKESVIIKLYDEKQGNPPPQGRSPSSKHGVHKVLIEASVGMHQLRDYPVTKLFGVEIQRIMYQLLKGVAHIPSKVVMHKALTPKNVYFNSYGTQRCFEELGFEDFATHYVDDN</sequence>
<evidence type="ECO:0000313" key="1">
    <source>
        <dbReference type="EMBL" id="BBH10228.1"/>
    </source>
</evidence>
<keyword evidence="1" id="KW-0808">Transferase</keyword>
<name>A0A4Y1S252_PRUDU</name>
<proteinExistence type="predicted"/>
<dbReference type="Gene3D" id="1.10.510.10">
    <property type="entry name" value="Transferase(Phosphotransferase) domain 1"/>
    <property type="match status" value="1"/>
</dbReference>
<dbReference type="InterPro" id="IPR011009">
    <property type="entry name" value="Kinase-like_dom_sf"/>
</dbReference>
<dbReference type="AlphaFoldDB" id="A0A4Y1S252"/>
<dbReference type="EMBL" id="AP019304">
    <property type="protein sequence ID" value="BBH10228.1"/>
    <property type="molecule type" value="Genomic_DNA"/>
</dbReference>
<keyword evidence="1" id="KW-0418">Kinase</keyword>
<dbReference type="SUPFAM" id="SSF56112">
    <property type="entry name" value="Protein kinase-like (PK-like)"/>
    <property type="match status" value="1"/>
</dbReference>
<dbReference type="GO" id="GO:0016301">
    <property type="term" value="F:kinase activity"/>
    <property type="evidence" value="ECO:0007669"/>
    <property type="project" value="UniProtKB-KW"/>
</dbReference>
<protein>
    <submittedName>
        <fullName evidence="1">Cyclin-dependent kinase B1</fullName>
    </submittedName>
</protein>
<organism evidence="1">
    <name type="scientific">Prunus dulcis</name>
    <name type="common">Almond</name>
    <name type="synonym">Amygdalus dulcis</name>
    <dbReference type="NCBI Taxonomy" id="3755"/>
    <lineage>
        <taxon>Eukaryota</taxon>
        <taxon>Viridiplantae</taxon>
        <taxon>Streptophyta</taxon>
        <taxon>Embryophyta</taxon>
        <taxon>Tracheophyta</taxon>
        <taxon>Spermatophyta</taxon>
        <taxon>Magnoliopsida</taxon>
        <taxon>eudicotyledons</taxon>
        <taxon>Gunneridae</taxon>
        <taxon>Pentapetalae</taxon>
        <taxon>rosids</taxon>
        <taxon>fabids</taxon>
        <taxon>Rosales</taxon>
        <taxon>Rosaceae</taxon>
        <taxon>Amygdaloideae</taxon>
        <taxon>Amygdaleae</taxon>
        <taxon>Prunus</taxon>
    </lineage>
</organism>